<organism evidence="3 4">
    <name type="scientific">Drosophila ananassae</name>
    <name type="common">Fruit fly</name>
    <dbReference type="NCBI Taxonomy" id="7217"/>
    <lineage>
        <taxon>Eukaryota</taxon>
        <taxon>Metazoa</taxon>
        <taxon>Ecdysozoa</taxon>
        <taxon>Arthropoda</taxon>
        <taxon>Hexapoda</taxon>
        <taxon>Insecta</taxon>
        <taxon>Pterygota</taxon>
        <taxon>Neoptera</taxon>
        <taxon>Endopterygota</taxon>
        <taxon>Diptera</taxon>
        <taxon>Brachycera</taxon>
        <taxon>Muscomorpha</taxon>
        <taxon>Ephydroidea</taxon>
        <taxon>Drosophilidae</taxon>
        <taxon>Drosophila</taxon>
        <taxon>Sophophora</taxon>
    </lineage>
</organism>
<dbReference type="OrthoDB" id="7857565at2759"/>
<keyword evidence="2" id="KW-0732">Signal</keyword>
<dbReference type="HOGENOM" id="CLU_1316631_0_0_1"/>
<accession>B3MSD7</accession>
<dbReference type="Proteomes" id="UP000007801">
    <property type="component" value="Unassembled WGS sequence"/>
</dbReference>
<name>B3MSD7_DROAN</name>
<protein>
    <submittedName>
        <fullName evidence="3">Uncharacterized protein</fullName>
    </submittedName>
</protein>
<dbReference type="AlphaFoldDB" id="B3MSD7"/>
<feature type="chain" id="PRO_5006454931" evidence="2">
    <location>
        <begin position="24"/>
        <end position="132"/>
    </location>
</feature>
<feature type="compositionally biased region" description="Polar residues" evidence="1">
    <location>
        <begin position="57"/>
        <end position="73"/>
    </location>
</feature>
<evidence type="ECO:0000313" key="3">
    <source>
        <dbReference type="EMBL" id="EDV34692.2"/>
    </source>
</evidence>
<dbReference type="STRING" id="7217.B3MSD7"/>
<sequence length="132" mass="15178">MPGRWIIFTAISLAIFIYSPAESKNQTSDTLLEEGDKQLNLILQAINELEHQKWIQKGSSHNPNQNQNQIKQRPNSKRLRWNRRPVQPDPEEIDEVESRGVGGYSSSYTNPANPTYLDVDNFGPTPAPWWFN</sequence>
<evidence type="ECO:0000313" key="4">
    <source>
        <dbReference type="Proteomes" id="UP000007801"/>
    </source>
</evidence>
<gene>
    <name evidence="3" type="primary">Dana\GF21447</name>
    <name evidence="3" type="synonym">dana_GLEANR_4644</name>
    <name evidence="3" type="ORF">GF21447</name>
</gene>
<dbReference type="KEGG" id="dan:6504130"/>
<proteinExistence type="predicted"/>
<dbReference type="EMBL" id="CH902622">
    <property type="protein sequence ID" value="EDV34692.2"/>
    <property type="molecule type" value="Genomic_DNA"/>
</dbReference>
<feature type="compositionally biased region" description="Polar residues" evidence="1">
    <location>
        <begin position="104"/>
        <end position="113"/>
    </location>
</feature>
<evidence type="ECO:0000256" key="2">
    <source>
        <dbReference type="SAM" id="SignalP"/>
    </source>
</evidence>
<keyword evidence="4" id="KW-1185">Reference proteome</keyword>
<feature type="compositionally biased region" description="Basic residues" evidence="1">
    <location>
        <begin position="74"/>
        <end position="83"/>
    </location>
</feature>
<dbReference type="GeneID" id="6504130"/>
<dbReference type="InParanoid" id="B3MSD7"/>
<feature type="signal peptide" evidence="2">
    <location>
        <begin position="1"/>
        <end position="23"/>
    </location>
</feature>
<feature type="region of interest" description="Disordered" evidence="1">
    <location>
        <begin position="55"/>
        <end position="121"/>
    </location>
</feature>
<reference evidence="3 4" key="1">
    <citation type="journal article" date="2007" name="Nature">
        <title>Evolution of genes and genomes on the Drosophila phylogeny.</title>
        <authorList>
            <consortium name="Drosophila 12 Genomes Consortium"/>
            <person name="Clark A.G."/>
            <person name="Eisen M.B."/>
            <person name="Smith D.R."/>
            <person name="Bergman C.M."/>
            <person name="Oliver B."/>
            <person name="Markow T.A."/>
            <person name="Kaufman T.C."/>
            <person name="Kellis M."/>
            <person name="Gelbart W."/>
            <person name="Iyer V.N."/>
            <person name="Pollard D.A."/>
            <person name="Sackton T.B."/>
            <person name="Larracuente A.M."/>
            <person name="Singh N.D."/>
            <person name="Abad J.P."/>
            <person name="Abt D.N."/>
            <person name="Adryan B."/>
            <person name="Aguade M."/>
            <person name="Akashi H."/>
            <person name="Anderson W.W."/>
            <person name="Aquadro C.F."/>
            <person name="Ardell D.H."/>
            <person name="Arguello R."/>
            <person name="Artieri C.G."/>
            <person name="Barbash D.A."/>
            <person name="Barker D."/>
            <person name="Barsanti P."/>
            <person name="Batterham P."/>
            <person name="Batzoglou S."/>
            <person name="Begun D."/>
            <person name="Bhutkar A."/>
            <person name="Blanco E."/>
            <person name="Bosak S.A."/>
            <person name="Bradley R.K."/>
            <person name="Brand A.D."/>
            <person name="Brent M.R."/>
            <person name="Brooks A.N."/>
            <person name="Brown R.H."/>
            <person name="Butlin R.K."/>
            <person name="Caggese C."/>
            <person name="Calvi B.R."/>
            <person name="Bernardo de Carvalho A."/>
            <person name="Caspi A."/>
            <person name="Castrezana S."/>
            <person name="Celniker S.E."/>
            <person name="Chang J.L."/>
            <person name="Chapple C."/>
            <person name="Chatterji S."/>
            <person name="Chinwalla A."/>
            <person name="Civetta A."/>
            <person name="Clifton S.W."/>
            <person name="Comeron J.M."/>
            <person name="Costello J.C."/>
            <person name="Coyne J.A."/>
            <person name="Daub J."/>
            <person name="David R.G."/>
            <person name="Delcher A.L."/>
            <person name="Delehaunty K."/>
            <person name="Do C.B."/>
            <person name="Ebling H."/>
            <person name="Edwards K."/>
            <person name="Eickbush T."/>
            <person name="Evans J.D."/>
            <person name="Filipski A."/>
            <person name="Findeiss S."/>
            <person name="Freyhult E."/>
            <person name="Fulton L."/>
            <person name="Fulton R."/>
            <person name="Garcia A.C."/>
            <person name="Gardiner A."/>
            <person name="Garfield D.A."/>
            <person name="Garvin B.E."/>
            <person name="Gibson G."/>
            <person name="Gilbert D."/>
            <person name="Gnerre S."/>
            <person name="Godfrey J."/>
            <person name="Good R."/>
            <person name="Gotea V."/>
            <person name="Gravely B."/>
            <person name="Greenberg A.J."/>
            <person name="Griffiths-Jones S."/>
            <person name="Gross S."/>
            <person name="Guigo R."/>
            <person name="Gustafson E.A."/>
            <person name="Haerty W."/>
            <person name="Hahn M.W."/>
            <person name="Halligan D.L."/>
            <person name="Halpern A.L."/>
            <person name="Halter G.M."/>
            <person name="Han M.V."/>
            <person name="Heger A."/>
            <person name="Hillier L."/>
            <person name="Hinrichs A.S."/>
            <person name="Holmes I."/>
            <person name="Hoskins R.A."/>
            <person name="Hubisz M.J."/>
            <person name="Hultmark D."/>
            <person name="Huntley M.A."/>
            <person name="Jaffe D.B."/>
            <person name="Jagadeeshan S."/>
            <person name="Jeck W.R."/>
            <person name="Johnson J."/>
            <person name="Jones C.D."/>
            <person name="Jordan W.C."/>
            <person name="Karpen G.H."/>
            <person name="Kataoka E."/>
            <person name="Keightley P.D."/>
            <person name="Kheradpour P."/>
            <person name="Kirkness E.F."/>
            <person name="Koerich L.B."/>
            <person name="Kristiansen K."/>
            <person name="Kudrna D."/>
            <person name="Kulathinal R.J."/>
            <person name="Kumar S."/>
            <person name="Kwok R."/>
            <person name="Lander E."/>
            <person name="Langley C.H."/>
            <person name="Lapoint R."/>
            <person name="Lazzaro B.P."/>
            <person name="Lee S.J."/>
            <person name="Levesque L."/>
            <person name="Li R."/>
            <person name="Lin C.F."/>
            <person name="Lin M.F."/>
            <person name="Lindblad-Toh K."/>
            <person name="Llopart A."/>
            <person name="Long M."/>
            <person name="Low L."/>
            <person name="Lozovsky E."/>
            <person name="Lu J."/>
            <person name="Luo M."/>
            <person name="Machado C.A."/>
            <person name="Makalowski W."/>
            <person name="Marzo M."/>
            <person name="Matsuda M."/>
            <person name="Matzkin L."/>
            <person name="McAllister B."/>
            <person name="McBride C.S."/>
            <person name="McKernan B."/>
            <person name="McKernan K."/>
            <person name="Mendez-Lago M."/>
            <person name="Minx P."/>
            <person name="Mollenhauer M.U."/>
            <person name="Montooth K."/>
            <person name="Mount S.M."/>
            <person name="Mu X."/>
            <person name="Myers E."/>
            <person name="Negre B."/>
            <person name="Newfeld S."/>
            <person name="Nielsen R."/>
            <person name="Noor M.A."/>
            <person name="O'Grady P."/>
            <person name="Pachter L."/>
            <person name="Papaceit M."/>
            <person name="Parisi M.J."/>
            <person name="Parisi M."/>
            <person name="Parts L."/>
            <person name="Pedersen J.S."/>
            <person name="Pesole G."/>
            <person name="Phillippy A.M."/>
            <person name="Ponting C.P."/>
            <person name="Pop M."/>
            <person name="Porcelli D."/>
            <person name="Powell J.R."/>
            <person name="Prohaska S."/>
            <person name="Pruitt K."/>
            <person name="Puig M."/>
            <person name="Quesneville H."/>
            <person name="Ram K.R."/>
            <person name="Rand D."/>
            <person name="Rasmussen M.D."/>
            <person name="Reed L.K."/>
            <person name="Reenan R."/>
            <person name="Reily A."/>
            <person name="Remington K.A."/>
            <person name="Rieger T.T."/>
            <person name="Ritchie M.G."/>
            <person name="Robin C."/>
            <person name="Rogers Y.H."/>
            <person name="Rohde C."/>
            <person name="Rozas J."/>
            <person name="Rubenfield M.J."/>
            <person name="Ruiz A."/>
            <person name="Russo S."/>
            <person name="Salzberg S.L."/>
            <person name="Sanchez-Gracia A."/>
            <person name="Saranga D.J."/>
            <person name="Sato H."/>
            <person name="Schaeffer S.W."/>
            <person name="Schatz M.C."/>
            <person name="Schlenke T."/>
            <person name="Schwartz R."/>
            <person name="Segarra C."/>
            <person name="Singh R.S."/>
            <person name="Sirot L."/>
            <person name="Sirota M."/>
            <person name="Sisneros N.B."/>
            <person name="Smith C.D."/>
            <person name="Smith T.F."/>
            <person name="Spieth J."/>
            <person name="Stage D.E."/>
            <person name="Stark A."/>
            <person name="Stephan W."/>
            <person name="Strausberg R.L."/>
            <person name="Strempel S."/>
            <person name="Sturgill D."/>
            <person name="Sutton G."/>
            <person name="Sutton G.G."/>
            <person name="Tao W."/>
            <person name="Teichmann S."/>
            <person name="Tobari Y.N."/>
            <person name="Tomimura Y."/>
            <person name="Tsolas J.M."/>
            <person name="Valente V.L."/>
            <person name="Venter E."/>
            <person name="Venter J.C."/>
            <person name="Vicario S."/>
            <person name="Vieira F.G."/>
            <person name="Vilella A.J."/>
            <person name="Villasante A."/>
            <person name="Walenz B."/>
            <person name="Wang J."/>
            <person name="Wasserman M."/>
            <person name="Watts T."/>
            <person name="Wilson D."/>
            <person name="Wilson R.K."/>
            <person name="Wing R.A."/>
            <person name="Wolfner M.F."/>
            <person name="Wong A."/>
            <person name="Wong G.K."/>
            <person name="Wu C.I."/>
            <person name="Wu G."/>
            <person name="Yamamoto D."/>
            <person name="Yang H.P."/>
            <person name="Yang S.P."/>
            <person name="Yorke J.A."/>
            <person name="Yoshida K."/>
            <person name="Zdobnov E."/>
            <person name="Zhang P."/>
            <person name="Zhang Y."/>
            <person name="Zimin A.V."/>
            <person name="Baldwin J."/>
            <person name="Abdouelleil A."/>
            <person name="Abdulkadir J."/>
            <person name="Abebe A."/>
            <person name="Abera B."/>
            <person name="Abreu J."/>
            <person name="Acer S.C."/>
            <person name="Aftuck L."/>
            <person name="Alexander A."/>
            <person name="An P."/>
            <person name="Anderson E."/>
            <person name="Anderson S."/>
            <person name="Arachi H."/>
            <person name="Azer M."/>
            <person name="Bachantsang P."/>
            <person name="Barry A."/>
            <person name="Bayul T."/>
            <person name="Berlin A."/>
            <person name="Bessette D."/>
            <person name="Bloom T."/>
            <person name="Blye J."/>
            <person name="Boguslavskiy L."/>
            <person name="Bonnet C."/>
            <person name="Boukhgalter B."/>
            <person name="Bourzgui I."/>
            <person name="Brown A."/>
            <person name="Cahill P."/>
            <person name="Channer S."/>
            <person name="Cheshatsang Y."/>
            <person name="Chuda L."/>
            <person name="Citroen M."/>
            <person name="Collymore A."/>
            <person name="Cooke P."/>
            <person name="Costello M."/>
            <person name="D'Aco K."/>
            <person name="Daza R."/>
            <person name="De Haan G."/>
            <person name="DeGray S."/>
            <person name="DeMaso C."/>
            <person name="Dhargay N."/>
            <person name="Dooley K."/>
            <person name="Dooley E."/>
            <person name="Doricent M."/>
            <person name="Dorje P."/>
            <person name="Dorjee K."/>
            <person name="Dupes A."/>
            <person name="Elong R."/>
            <person name="Falk J."/>
            <person name="Farina A."/>
            <person name="Faro S."/>
            <person name="Ferguson D."/>
            <person name="Fisher S."/>
            <person name="Foley C.D."/>
            <person name="Franke A."/>
            <person name="Friedrich D."/>
            <person name="Gadbois L."/>
            <person name="Gearin G."/>
            <person name="Gearin C.R."/>
            <person name="Giannoukos G."/>
            <person name="Goode T."/>
            <person name="Graham J."/>
            <person name="Grandbois E."/>
            <person name="Grewal S."/>
            <person name="Gyaltsen K."/>
            <person name="Hafez N."/>
            <person name="Hagos B."/>
            <person name="Hall J."/>
            <person name="Henson C."/>
            <person name="Hollinger A."/>
            <person name="Honan T."/>
            <person name="Huard M.D."/>
            <person name="Hughes L."/>
            <person name="Hurhula B."/>
            <person name="Husby M.E."/>
            <person name="Kamat A."/>
            <person name="Kanga B."/>
            <person name="Kashin S."/>
            <person name="Khazanovich D."/>
            <person name="Kisner P."/>
            <person name="Lance K."/>
            <person name="Lara M."/>
            <person name="Lee W."/>
            <person name="Lennon N."/>
            <person name="Letendre F."/>
            <person name="LeVine R."/>
            <person name="Lipovsky A."/>
            <person name="Liu X."/>
            <person name="Liu J."/>
            <person name="Liu S."/>
            <person name="Lokyitsang T."/>
            <person name="Lokyitsang Y."/>
            <person name="Lubonja R."/>
            <person name="Lui A."/>
            <person name="MacDonald P."/>
            <person name="Magnisalis V."/>
            <person name="Maru K."/>
            <person name="Matthews C."/>
            <person name="McCusker W."/>
            <person name="McDonough S."/>
            <person name="Mehta T."/>
            <person name="Meldrim J."/>
            <person name="Meneus L."/>
            <person name="Mihai O."/>
            <person name="Mihalev A."/>
            <person name="Mihova T."/>
            <person name="Mittelman R."/>
            <person name="Mlenga V."/>
            <person name="Montmayeur A."/>
            <person name="Mulrain L."/>
            <person name="Navidi A."/>
            <person name="Naylor J."/>
            <person name="Negash T."/>
            <person name="Nguyen T."/>
            <person name="Nguyen N."/>
            <person name="Nicol R."/>
            <person name="Norbu C."/>
            <person name="Norbu N."/>
            <person name="Novod N."/>
            <person name="O'Neill B."/>
            <person name="Osman S."/>
            <person name="Markiewicz E."/>
            <person name="Oyono O.L."/>
            <person name="Patti C."/>
            <person name="Phunkhang P."/>
            <person name="Pierre F."/>
            <person name="Priest M."/>
            <person name="Raghuraman S."/>
            <person name="Rege F."/>
            <person name="Reyes R."/>
            <person name="Rise C."/>
            <person name="Rogov P."/>
            <person name="Ross K."/>
            <person name="Ryan E."/>
            <person name="Settipalli S."/>
            <person name="Shea T."/>
            <person name="Sherpa N."/>
            <person name="Shi L."/>
            <person name="Shih D."/>
            <person name="Sparrow T."/>
            <person name="Spaulding J."/>
            <person name="Stalker J."/>
            <person name="Stange-Thomann N."/>
            <person name="Stavropoulos S."/>
            <person name="Stone C."/>
            <person name="Strader C."/>
            <person name="Tesfaye S."/>
            <person name="Thomson T."/>
            <person name="Thoulutsang Y."/>
            <person name="Thoulutsang D."/>
            <person name="Topham K."/>
            <person name="Topping I."/>
            <person name="Tsamla T."/>
            <person name="Vassiliev H."/>
            <person name="Vo A."/>
            <person name="Wangchuk T."/>
            <person name="Wangdi T."/>
            <person name="Weiand M."/>
            <person name="Wilkinson J."/>
            <person name="Wilson A."/>
            <person name="Yadav S."/>
            <person name="Young G."/>
            <person name="Yu Q."/>
            <person name="Zembek L."/>
            <person name="Zhong D."/>
            <person name="Zimmer A."/>
            <person name="Zwirko Z."/>
            <person name="Jaffe D.B."/>
            <person name="Alvarez P."/>
            <person name="Brockman W."/>
            <person name="Butler J."/>
            <person name="Chin C."/>
            <person name="Gnerre S."/>
            <person name="Grabherr M."/>
            <person name="Kleber M."/>
            <person name="Mauceli E."/>
            <person name="MacCallum I."/>
        </authorList>
    </citation>
    <scope>NUCLEOTIDE SEQUENCE [LARGE SCALE GENOMIC DNA]</scope>
    <source>
        <strain evidence="4">Tucson 14024-0371.13</strain>
    </source>
</reference>
<evidence type="ECO:0000256" key="1">
    <source>
        <dbReference type="SAM" id="MobiDB-lite"/>
    </source>
</evidence>